<sequence length="567" mass="63642">MKRPPAIHVPADEFSTQAKPEDFATSGTSMPTAADKVNKTPLEASKTWKRVSVMASSRTLVSKGASVGEEDSGKWLPVSENAQKYMNRMETFKAKTALSPGESATVVENAPPLYGSSFASVVEAASKRTSKMQRLTSFLAAPQQRPEAAKLYDPKNTLTNLFTWSGTALQLVFYKPDFWFCLLLHVVLTVVAHVVLDLDWDPDNEVPDGSTTWPKIKDDTMLVMGGILVFFMVFFNGQAYSRFFSQYFLIRKIGYNVQDLFFLTRTHIESPIKQLAIVRRLHAAHYLGFAYMPQNYELPGFVAATYVHLQKIHLLLPSEASDLHASEDTISVHEECLLWLIQVLRKEMAEGNLKPPIYRAFEAKTHAINDEFEELKAYALQPIPFAYYHLMTVLCTAYLVVLAYTSVWVTAYYSIFGYLGSLLALLGLREAAACLSDPLGTDQSDIPVFDMVAEQHFRNVRILTTRPHRWNNLEPVPYFGSKMSLLAIADALQPADFQDATKAPADEEEIEPSRLTGEAAEFWNTLAKGRISKDAQLELQKLNTVEEPPAADDDDDDDDENFEVDDF</sequence>
<feature type="region of interest" description="Disordered" evidence="7">
    <location>
        <begin position="1"/>
        <end position="35"/>
    </location>
</feature>
<feature type="region of interest" description="Disordered" evidence="7">
    <location>
        <begin position="543"/>
        <end position="567"/>
    </location>
</feature>
<evidence type="ECO:0000256" key="5">
    <source>
        <dbReference type="ARBA" id="ARBA00023065"/>
    </source>
</evidence>
<feature type="transmembrane region" description="Helical" evidence="8">
    <location>
        <begin position="221"/>
        <end position="241"/>
    </location>
</feature>
<proteinExistence type="predicted"/>
<keyword evidence="6 8" id="KW-0472">Membrane</keyword>
<keyword evidence="4 8" id="KW-1133">Transmembrane helix</keyword>
<keyword evidence="5" id="KW-0406">Ion transport</keyword>
<evidence type="ECO:0000256" key="3">
    <source>
        <dbReference type="ARBA" id="ARBA00022692"/>
    </source>
</evidence>
<comment type="subcellular location">
    <subcellularLocation>
        <location evidence="1">Membrane</location>
        <topology evidence="1">Multi-pass membrane protein</topology>
    </subcellularLocation>
</comment>
<evidence type="ECO:0000256" key="8">
    <source>
        <dbReference type="SAM" id="Phobius"/>
    </source>
</evidence>
<dbReference type="GO" id="GO:0016020">
    <property type="term" value="C:membrane"/>
    <property type="evidence" value="ECO:0007669"/>
    <property type="project" value="UniProtKB-SubCell"/>
</dbReference>
<dbReference type="GO" id="GO:0005254">
    <property type="term" value="F:chloride channel activity"/>
    <property type="evidence" value="ECO:0007669"/>
    <property type="project" value="InterPro"/>
</dbReference>
<dbReference type="Pfam" id="PF25539">
    <property type="entry name" value="Bestrophin_2"/>
    <property type="match status" value="1"/>
</dbReference>
<evidence type="ECO:0000313" key="9">
    <source>
        <dbReference type="EMBL" id="KAK3232816.1"/>
    </source>
</evidence>
<keyword evidence="2" id="KW-0813">Transport</keyword>
<keyword evidence="3 8" id="KW-0812">Transmembrane</keyword>
<name>A0AAE0BAG2_9CHLO</name>
<feature type="transmembrane region" description="Helical" evidence="8">
    <location>
        <begin position="178"/>
        <end position="196"/>
    </location>
</feature>
<feature type="compositionally biased region" description="Acidic residues" evidence="7">
    <location>
        <begin position="549"/>
        <end position="567"/>
    </location>
</feature>
<evidence type="ECO:0000256" key="4">
    <source>
        <dbReference type="ARBA" id="ARBA00022989"/>
    </source>
</evidence>
<keyword evidence="10" id="KW-1185">Reference proteome</keyword>
<dbReference type="EMBL" id="LGRX02035882">
    <property type="protein sequence ID" value="KAK3232816.1"/>
    <property type="molecule type" value="Genomic_DNA"/>
</dbReference>
<evidence type="ECO:0000256" key="6">
    <source>
        <dbReference type="ARBA" id="ARBA00023136"/>
    </source>
</evidence>
<comment type="caution">
    <text evidence="9">The sequence shown here is derived from an EMBL/GenBank/DDBJ whole genome shotgun (WGS) entry which is preliminary data.</text>
</comment>
<evidence type="ECO:0000256" key="2">
    <source>
        <dbReference type="ARBA" id="ARBA00022448"/>
    </source>
</evidence>
<evidence type="ECO:0000256" key="7">
    <source>
        <dbReference type="SAM" id="MobiDB-lite"/>
    </source>
</evidence>
<evidence type="ECO:0000256" key="1">
    <source>
        <dbReference type="ARBA" id="ARBA00004141"/>
    </source>
</evidence>
<dbReference type="Proteomes" id="UP001190700">
    <property type="component" value="Unassembled WGS sequence"/>
</dbReference>
<dbReference type="InterPro" id="IPR044669">
    <property type="entry name" value="YneE/VCCN1/2-like"/>
</dbReference>
<protein>
    <submittedName>
        <fullName evidence="9">Uncharacterized protein</fullName>
    </submittedName>
</protein>
<gene>
    <name evidence="9" type="ORF">CYMTET_56853</name>
</gene>
<accession>A0AAE0BAG2</accession>
<evidence type="ECO:0000313" key="10">
    <source>
        <dbReference type="Proteomes" id="UP001190700"/>
    </source>
</evidence>
<organism evidence="9 10">
    <name type="scientific">Cymbomonas tetramitiformis</name>
    <dbReference type="NCBI Taxonomy" id="36881"/>
    <lineage>
        <taxon>Eukaryota</taxon>
        <taxon>Viridiplantae</taxon>
        <taxon>Chlorophyta</taxon>
        <taxon>Pyramimonadophyceae</taxon>
        <taxon>Pyramimonadales</taxon>
        <taxon>Pyramimonadaceae</taxon>
        <taxon>Cymbomonas</taxon>
    </lineage>
</organism>
<dbReference type="AlphaFoldDB" id="A0AAE0BAG2"/>
<reference evidence="9 10" key="1">
    <citation type="journal article" date="2015" name="Genome Biol. Evol.">
        <title>Comparative Genomics of a Bacterivorous Green Alga Reveals Evolutionary Causalities and Consequences of Phago-Mixotrophic Mode of Nutrition.</title>
        <authorList>
            <person name="Burns J.A."/>
            <person name="Paasch A."/>
            <person name="Narechania A."/>
            <person name="Kim E."/>
        </authorList>
    </citation>
    <scope>NUCLEOTIDE SEQUENCE [LARGE SCALE GENOMIC DNA]</scope>
    <source>
        <strain evidence="9 10">PLY_AMNH</strain>
    </source>
</reference>